<name>A0ABS2H7N0_9BACL</name>
<evidence type="ECO:0000259" key="5">
    <source>
        <dbReference type="PROSITE" id="PS50932"/>
    </source>
</evidence>
<keyword evidence="4" id="KW-0804">Transcription</keyword>
<dbReference type="PANTHER" id="PTHR30146">
    <property type="entry name" value="LACI-RELATED TRANSCRIPTIONAL REPRESSOR"/>
    <property type="match status" value="1"/>
</dbReference>
<dbReference type="PRINTS" id="PR00036">
    <property type="entry name" value="HTHLACI"/>
</dbReference>
<dbReference type="SUPFAM" id="SSF53822">
    <property type="entry name" value="Periplasmic binding protein-like I"/>
    <property type="match status" value="1"/>
</dbReference>
<gene>
    <name evidence="6" type="ORF">IM700_009045</name>
</gene>
<reference evidence="6 7" key="1">
    <citation type="submission" date="2021-01" db="EMBL/GenBank/DDBJ databases">
        <title>Paenibacillus sp.nov. isolated from the rhizosphere soil of tomato plant.</title>
        <authorList>
            <person name="Thin K.K."/>
            <person name="Zhang X."/>
            <person name="He S."/>
        </authorList>
    </citation>
    <scope>NUCLEOTIDE SEQUENCE [LARGE SCALE GENOMIC DNA]</scope>
    <source>
        <strain evidence="6 7">DXFW5</strain>
    </source>
</reference>
<dbReference type="InterPro" id="IPR010982">
    <property type="entry name" value="Lambda_DNA-bd_dom_sf"/>
</dbReference>
<dbReference type="Gene3D" id="3.40.50.2300">
    <property type="match status" value="2"/>
</dbReference>
<feature type="domain" description="HTH lacI-type" evidence="5">
    <location>
        <begin position="3"/>
        <end position="57"/>
    </location>
</feature>
<dbReference type="SMART" id="SM00354">
    <property type="entry name" value="HTH_LACI"/>
    <property type="match status" value="1"/>
</dbReference>
<dbReference type="EMBL" id="JADCNN020000006">
    <property type="protein sequence ID" value="MBM6995811.1"/>
    <property type="molecule type" value="Genomic_DNA"/>
</dbReference>
<accession>A0ABS2H7N0</accession>
<dbReference type="Proteomes" id="UP001516620">
    <property type="component" value="Unassembled WGS sequence"/>
</dbReference>
<dbReference type="PROSITE" id="PS00356">
    <property type="entry name" value="HTH_LACI_1"/>
    <property type="match status" value="1"/>
</dbReference>
<protein>
    <submittedName>
        <fullName evidence="6">LacI family DNA-binding transcriptional regulator</fullName>
    </submittedName>
</protein>
<keyword evidence="3 6" id="KW-0238">DNA-binding</keyword>
<dbReference type="CDD" id="cd06267">
    <property type="entry name" value="PBP1_LacI_sugar_binding-like"/>
    <property type="match status" value="1"/>
</dbReference>
<dbReference type="RefSeq" id="WP_193417277.1">
    <property type="nucleotide sequence ID" value="NZ_JADCNN020000006.1"/>
</dbReference>
<dbReference type="CDD" id="cd01392">
    <property type="entry name" value="HTH_LacI"/>
    <property type="match status" value="1"/>
</dbReference>
<dbReference type="GO" id="GO:0003677">
    <property type="term" value="F:DNA binding"/>
    <property type="evidence" value="ECO:0007669"/>
    <property type="project" value="UniProtKB-KW"/>
</dbReference>
<evidence type="ECO:0000256" key="3">
    <source>
        <dbReference type="ARBA" id="ARBA00023125"/>
    </source>
</evidence>
<proteinExistence type="predicted"/>
<dbReference type="Pfam" id="PF13377">
    <property type="entry name" value="Peripla_BP_3"/>
    <property type="match status" value="1"/>
</dbReference>
<dbReference type="PANTHER" id="PTHR30146:SF148">
    <property type="entry name" value="HTH-TYPE TRANSCRIPTIONAL REPRESSOR PURR-RELATED"/>
    <property type="match status" value="1"/>
</dbReference>
<dbReference type="Gene3D" id="1.10.260.40">
    <property type="entry name" value="lambda repressor-like DNA-binding domains"/>
    <property type="match status" value="1"/>
</dbReference>
<evidence type="ECO:0000256" key="1">
    <source>
        <dbReference type="ARBA" id="ARBA00022491"/>
    </source>
</evidence>
<comment type="caution">
    <text evidence="6">The sequence shown here is derived from an EMBL/GenBank/DDBJ whole genome shotgun (WGS) entry which is preliminary data.</text>
</comment>
<keyword evidence="7" id="KW-1185">Reference proteome</keyword>
<organism evidence="6 7">
    <name type="scientific">Paenibacillus rhizolycopersici</name>
    <dbReference type="NCBI Taxonomy" id="2780073"/>
    <lineage>
        <taxon>Bacteria</taxon>
        <taxon>Bacillati</taxon>
        <taxon>Bacillota</taxon>
        <taxon>Bacilli</taxon>
        <taxon>Bacillales</taxon>
        <taxon>Paenibacillaceae</taxon>
        <taxon>Paenibacillus</taxon>
    </lineage>
</organism>
<dbReference type="PROSITE" id="PS50932">
    <property type="entry name" value="HTH_LACI_2"/>
    <property type="match status" value="1"/>
</dbReference>
<evidence type="ECO:0000313" key="7">
    <source>
        <dbReference type="Proteomes" id="UP001516620"/>
    </source>
</evidence>
<evidence type="ECO:0000256" key="2">
    <source>
        <dbReference type="ARBA" id="ARBA00023015"/>
    </source>
</evidence>
<keyword evidence="1" id="KW-0678">Repressor</keyword>
<evidence type="ECO:0000313" key="6">
    <source>
        <dbReference type="EMBL" id="MBM6995811.1"/>
    </source>
</evidence>
<dbReference type="Pfam" id="PF00356">
    <property type="entry name" value="LacI"/>
    <property type="match status" value="1"/>
</dbReference>
<sequence>MSATIKDIARAANVSHMTVSRALNNSPLIKEETKRKILEIAEQLHYVPNYNAKSLVLQRSHTIGLFFTSMVQGTSSSFLAEAIRGVGQEVGVQYNLFLRGIDDFEDFSSIHRRRFDGILLMSQSELDDAFIRHVREQGIPLVVLNRNVGDPGMINFVSNDREGAYAMTRHLVDSGHTCIALVEGIAGYKSTQERKEGYLEAMTSAGLEVRREWMVEGRYDVESGYLAMGRLMALSLEERPTAVFCCNDDMAIGAMKAAAEAGLQIPADVSIVGFDDIGFSHYTNPPLTTVQRPIEQLSRMGACKILELIEAHATGGELVLLDTRLVCRESVGVLR</sequence>
<dbReference type="InterPro" id="IPR000843">
    <property type="entry name" value="HTH_LacI"/>
</dbReference>
<keyword evidence="2" id="KW-0805">Transcription regulation</keyword>
<evidence type="ECO:0000256" key="4">
    <source>
        <dbReference type="ARBA" id="ARBA00023163"/>
    </source>
</evidence>
<dbReference type="InterPro" id="IPR028082">
    <property type="entry name" value="Peripla_BP_I"/>
</dbReference>
<dbReference type="SUPFAM" id="SSF47413">
    <property type="entry name" value="lambda repressor-like DNA-binding domains"/>
    <property type="match status" value="1"/>
</dbReference>
<dbReference type="InterPro" id="IPR046335">
    <property type="entry name" value="LacI/GalR-like_sensor"/>
</dbReference>